<dbReference type="SMART" id="SM00948">
    <property type="entry name" value="Proteasome_A_N"/>
    <property type="match status" value="1"/>
</dbReference>
<name>A0A7S3L343_9STRA</name>
<evidence type="ECO:0000259" key="1">
    <source>
        <dbReference type="SMART" id="SM00948"/>
    </source>
</evidence>
<organism evidence="2">
    <name type="scientific">Amphora coffeiformis</name>
    <dbReference type="NCBI Taxonomy" id="265554"/>
    <lineage>
        <taxon>Eukaryota</taxon>
        <taxon>Sar</taxon>
        <taxon>Stramenopiles</taxon>
        <taxon>Ochrophyta</taxon>
        <taxon>Bacillariophyta</taxon>
        <taxon>Bacillariophyceae</taxon>
        <taxon>Bacillariophycidae</taxon>
        <taxon>Thalassiophysales</taxon>
        <taxon>Catenulaceae</taxon>
        <taxon>Amphora</taxon>
    </lineage>
</organism>
<dbReference type="GO" id="GO:0019773">
    <property type="term" value="C:proteasome core complex, alpha-subunit complex"/>
    <property type="evidence" value="ECO:0007669"/>
    <property type="project" value="InterPro"/>
</dbReference>
<dbReference type="InterPro" id="IPR000426">
    <property type="entry name" value="Proteasome_asu_N"/>
</dbReference>
<reference evidence="2" key="1">
    <citation type="submission" date="2021-01" db="EMBL/GenBank/DDBJ databases">
        <authorList>
            <person name="Corre E."/>
            <person name="Pelletier E."/>
            <person name="Niang G."/>
            <person name="Scheremetjew M."/>
            <person name="Finn R."/>
            <person name="Kale V."/>
            <person name="Holt S."/>
            <person name="Cochrane G."/>
            <person name="Meng A."/>
            <person name="Brown T."/>
            <person name="Cohen L."/>
        </authorList>
    </citation>
    <scope>NUCLEOTIDE SEQUENCE</scope>
    <source>
        <strain evidence="2">CCMP127</strain>
    </source>
</reference>
<dbReference type="Gene3D" id="3.60.20.10">
    <property type="entry name" value="Glutamine Phosphoribosylpyrophosphate, subunit 1, domain 1"/>
    <property type="match status" value="1"/>
</dbReference>
<dbReference type="InterPro" id="IPR029055">
    <property type="entry name" value="Ntn_hydrolases_N"/>
</dbReference>
<gene>
    <name evidence="2" type="ORF">ACOF00016_LOCUS6211</name>
</gene>
<evidence type="ECO:0000313" key="2">
    <source>
        <dbReference type="EMBL" id="CAE0408469.1"/>
    </source>
</evidence>
<dbReference type="SUPFAM" id="SSF56235">
    <property type="entry name" value="N-terminal nucleophile aminohydrolases (Ntn hydrolases)"/>
    <property type="match status" value="1"/>
</dbReference>
<proteinExistence type="predicted"/>
<dbReference type="Pfam" id="PF10584">
    <property type="entry name" value="Proteasome_A_N"/>
    <property type="match status" value="1"/>
</dbReference>
<feature type="domain" description="Proteasome alpha-type subunits" evidence="1">
    <location>
        <begin position="47"/>
        <end position="69"/>
    </location>
</feature>
<dbReference type="EMBL" id="HBIM01007294">
    <property type="protein sequence ID" value="CAE0408469.1"/>
    <property type="molecule type" value="Transcribed_RNA"/>
</dbReference>
<dbReference type="GO" id="GO:0006511">
    <property type="term" value="P:ubiquitin-dependent protein catabolic process"/>
    <property type="evidence" value="ECO:0007669"/>
    <property type="project" value="InterPro"/>
</dbReference>
<sequence>MEGLVHGNWRFLSGLFASQPRIFLVLTLLIGWTTVAVSSSNYSPYQYDHTTPCFTPDGRLLQVEYAAKAVDDFAAPLVIVPLNETVRAIVALSPQKSLLERLVVLSSAEKSLIVAISGVLPDGMALLQDVQDYFRQQQRLGISASARSCAMYAAGLCHQHAMGGGIRPYGARLTIIEDDTAWVTDPSGTLQAVSLPTGGTSGGNHPPALVLTGDGGNLSRNLAKIAAQGLGGLPLLQKTIQECLNAMKAAGNTGEYRLKVVLWSSDGGNMYRLLPGQVDQLVEESSSLR</sequence>
<dbReference type="AlphaFoldDB" id="A0A7S3L343"/>
<protein>
    <recommendedName>
        <fullName evidence="1">Proteasome alpha-type subunits domain-containing protein</fullName>
    </recommendedName>
</protein>
<accession>A0A7S3L343</accession>